<protein>
    <recommendedName>
        <fullName evidence="6">MARVEL domain-containing protein</fullName>
    </recommendedName>
</protein>
<dbReference type="Proteomes" id="UP000250140">
    <property type="component" value="Unassembled WGS sequence"/>
</dbReference>
<gene>
    <name evidence="7" type="ORF">AOQ84DRAFT_164846</name>
</gene>
<comment type="subcellular location">
    <subcellularLocation>
        <location evidence="1">Membrane</location>
        <topology evidence="1">Multi-pass membrane protein</topology>
    </subcellularLocation>
</comment>
<evidence type="ECO:0000313" key="7">
    <source>
        <dbReference type="EMBL" id="OCL02915.1"/>
    </source>
</evidence>
<dbReference type="GO" id="GO:0032126">
    <property type="term" value="C:eisosome"/>
    <property type="evidence" value="ECO:0007669"/>
    <property type="project" value="TreeGrafter"/>
</dbReference>
<dbReference type="OrthoDB" id="2017497at2759"/>
<evidence type="ECO:0000256" key="3">
    <source>
        <dbReference type="ARBA" id="ARBA00022989"/>
    </source>
</evidence>
<dbReference type="PANTHER" id="PTHR28165">
    <property type="entry name" value="NON-CLASSICAL EXPORT PROTEIN 2-RELATED"/>
    <property type="match status" value="1"/>
</dbReference>
<feature type="domain" description="MARVEL" evidence="6">
    <location>
        <begin position="4"/>
        <end position="161"/>
    </location>
</feature>
<evidence type="ECO:0000256" key="1">
    <source>
        <dbReference type="ARBA" id="ARBA00004141"/>
    </source>
</evidence>
<keyword evidence="3 5" id="KW-1133">Transmembrane helix</keyword>
<dbReference type="InterPro" id="IPR008253">
    <property type="entry name" value="Marvel"/>
</dbReference>
<feature type="transmembrane region" description="Helical" evidence="5">
    <location>
        <begin position="6"/>
        <end position="26"/>
    </location>
</feature>
<feature type="transmembrane region" description="Helical" evidence="5">
    <location>
        <begin position="38"/>
        <end position="61"/>
    </location>
</feature>
<evidence type="ECO:0000256" key="2">
    <source>
        <dbReference type="ARBA" id="ARBA00022692"/>
    </source>
</evidence>
<dbReference type="PANTHER" id="PTHR28165:SF2">
    <property type="entry name" value="MARVEL DOMAIN-CONTAINING PROTEIN"/>
    <property type="match status" value="1"/>
</dbReference>
<feature type="transmembrane region" description="Helical" evidence="5">
    <location>
        <begin position="67"/>
        <end position="91"/>
    </location>
</feature>
<dbReference type="InterPro" id="IPR052649">
    <property type="entry name" value="NCE102-like"/>
</dbReference>
<organism evidence="7 8">
    <name type="scientific">Glonium stellatum</name>
    <dbReference type="NCBI Taxonomy" id="574774"/>
    <lineage>
        <taxon>Eukaryota</taxon>
        <taxon>Fungi</taxon>
        <taxon>Dikarya</taxon>
        <taxon>Ascomycota</taxon>
        <taxon>Pezizomycotina</taxon>
        <taxon>Dothideomycetes</taxon>
        <taxon>Pleosporomycetidae</taxon>
        <taxon>Gloniales</taxon>
        <taxon>Gloniaceae</taxon>
        <taxon>Glonium</taxon>
    </lineage>
</organism>
<dbReference type="Pfam" id="PF01284">
    <property type="entry name" value="MARVEL"/>
    <property type="match status" value="1"/>
</dbReference>
<name>A0A8E2JMJ9_9PEZI</name>
<keyword evidence="4 5" id="KW-0472">Membrane</keyword>
<evidence type="ECO:0000256" key="5">
    <source>
        <dbReference type="SAM" id="Phobius"/>
    </source>
</evidence>
<evidence type="ECO:0000256" key="4">
    <source>
        <dbReference type="ARBA" id="ARBA00023136"/>
    </source>
</evidence>
<reference evidence="7 8" key="1">
    <citation type="journal article" date="2016" name="Nat. Commun.">
        <title>Ectomycorrhizal ecology is imprinted in the genome of the dominant symbiotic fungus Cenococcum geophilum.</title>
        <authorList>
            <consortium name="DOE Joint Genome Institute"/>
            <person name="Peter M."/>
            <person name="Kohler A."/>
            <person name="Ohm R.A."/>
            <person name="Kuo A."/>
            <person name="Krutzmann J."/>
            <person name="Morin E."/>
            <person name="Arend M."/>
            <person name="Barry K.W."/>
            <person name="Binder M."/>
            <person name="Choi C."/>
            <person name="Clum A."/>
            <person name="Copeland A."/>
            <person name="Grisel N."/>
            <person name="Haridas S."/>
            <person name="Kipfer T."/>
            <person name="LaButti K."/>
            <person name="Lindquist E."/>
            <person name="Lipzen A."/>
            <person name="Maire R."/>
            <person name="Meier B."/>
            <person name="Mihaltcheva S."/>
            <person name="Molinier V."/>
            <person name="Murat C."/>
            <person name="Poggeler S."/>
            <person name="Quandt C.A."/>
            <person name="Sperisen C."/>
            <person name="Tritt A."/>
            <person name="Tisserant E."/>
            <person name="Crous P.W."/>
            <person name="Henrissat B."/>
            <person name="Nehls U."/>
            <person name="Egli S."/>
            <person name="Spatafora J.W."/>
            <person name="Grigoriev I.V."/>
            <person name="Martin F.M."/>
        </authorList>
    </citation>
    <scope>NUCLEOTIDE SEQUENCE [LARGE SCALE GENOMIC DNA]</scope>
    <source>
        <strain evidence="7 8">CBS 207.34</strain>
    </source>
</reference>
<dbReference type="EMBL" id="KV750853">
    <property type="protein sequence ID" value="OCL02915.1"/>
    <property type="molecule type" value="Genomic_DNA"/>
</dbReference>
<dbReference type="GO" id="GO:0070941">
    <property type="term" value="P:eisosome assembly"/>
    <property type="evidence" value="ECO:0007669"/>
    <property type="project" value="TreeGrafter"/>
</dbReference>
<keyword evidence="2 5" id="KW-0812">Transmembrane</keyword>
<proteinExistence type="predicted"/>
<evidence type="ECO:0000313" key="8">
    <source>
        <dbReference type="Proteomes" id="UP000250140"/>
    </source>
</evidence>
<keyword evidence="8" id="KW-1185">Reference proteome</keyword>
<accession>A0A8E2JMJ9</accession>
<dbReference type="GO" id="GO:0072659">
    <property type="term" value="P:protein localization to plasma membrane"/>
    <property type="evidence" value="ECO:0007669"/>
    <property type="project" value="TreeGrafter"/>
</dbReference>
<sequence length="178" mass="18615">MIITLVLRFVQFLFAVIVLGLAVTLIKDQVLGGSPAAINYAAFTGGFGIIGAAVGIAALFVGPLGGLVMAAIDGLASLFYLAGGIAIVVILRGISCSSTSNESQNKMYDNTLLNGGCTNYKGQKVCGYIERLDHMNVRCRENEADAAFMFMSFALCIGCAVLSFLAMNRGTGRKGALV</sequence>
<dbReference type="GO" id="GO:0005886">
    <property type="term" value="C:plasma membrane"/>
    <property type="evidence" value="ECO:0007669"/>
    <property type="project" value="TreeGrafter"/>
</dbReference>
<feature type="transmembrane region" description="Helical" evidence="5">
    <location>
        <begin position="146"/>
        <end position="167"/>
    </location>
</feature>
<dbReference type="AlphaFoldDB" id="A0A8E2JMJ9"/>
<evidence type="ECO:0000259" key="6">
    <source>
        <dbReference type="Pfam" id="PF01284"/>
    </source>
</evidence>